<feature type="chain" id="PRO_5024361752" evidence="1">
    <location>
        <begin position="19"/>
        <end position="616"/>
    </location>
</feature>
<name>A0A5K7SAX1_9BACT</name>
<gene>
    <name evidence="2" type="ORF">AQPE_2893</name>
</gene>
<dbReference type="EMBL" id="AP018694">
    <property type="protein sequence ID" value="BBE18728.1"/>
    <property type="molecule type" value="Genomic_DNA"/>
</dbReference>
<organism evidence="2 3">
    <name type="scientific">Aquipluma nitroreducens</name>
    <dbReference type="NCBI Taxonomy" id="2010828"/>
    <lineage>
        <taxon>Bacteria</taxon>
        <taxon>Pseudomonadati</taxon>
        <taxon>Bacteroidota</taxon>
        <taxon>Bacteroidia</taxon>
        <taxon>Marinilabiliales</taxon>
        <taxon>Prolixibacteraceae</taxon>
        <taxon>Aquipluma</taxon>
    </lineage>
</organism>
<evidence type="ECO:0000313" key="3">
    <source>
        <dbReference type="Proteomes" id="UP001193389"/>
    </source>
</evidence>
<dbReference type="InterPro" id="IPR019734">
    <property type="entry name" value="TPR_rpt"/>
</dbReference>
<dbReference type="InterPro" id="IPR011990">
    <property type="entry name" value="TPR-like_helical_dom_sf"/>
</dbReference>
<accession>A0A5K7SAX1</accession>
<dbReference type="RefSeq" id="WP_318347039.1">
    <property type="nucleotide sequence ID" value="NZ_AP018694.1"/>
</dbReference>
<dbReference type="SUPFAM" id="SSF48452">
    <property type="entry name" value="TPR-like"/>
    <property type="match status" value="2"/>
</dbReference>
<evidence type="ECO:0000256" key="1">
    <source>
        <dbReference type="SAM" id="SignalP"/>
    </source>
</evidence>
<dbReference type="Proteomes" id="UP001193389">
    <property type="component" value="Chromosome"/>
</dbReference>
<dbReference type="KEGG" id="anf:AQPE_2893"/>
<dbReference type="Gene3D" id="1.25.40.10">
    <property type="entry name" value="Tetratricopeptide repeat domain"/>
    <property type="match status" value="2"/>
</dbReference>
<keyword evidence="3" id="KW-1185">Reference proteome</keyword>
<sequence>MRTLLWILFLLTPAILFGQNNDLQNMANLASKYYQNKEFGKAAELYEQLYTSTKSEGYFNIYFDCLLGIPDYDKAEKAIKKGLRGNSADSYWYVQWGFLKKAQGQIPESAKMYEKAISSLSGNPTEYPNLANQFLNRREYEYAEKVYIKARSTQNPAIYNYELARIYYYMRNYDRMLNEYMEWMKQKESNLEIVKSNLQSVLSMDNDGDISKQLKNYVLKRIQQEPTQLIYNRLLIWLFIQDKNFIAATRQAIALDKRTETEDANVFDLANVSASNKYYDDAAKAYDYLIGKGKNAEYYNLAYQQKMQMNYDRFIDNGILDAVRAKDLQNQFTKTFATLGISVKTTALQIEYAHLLAFYLGQPAEAIRILTDGLGMAGVNVQEISALKAELSDVYVYSGDLWEAVISYSQVIESNKANPLGDDVKFKKAKLGYYMGNFKWAKAQLDALRASTSKLIANDAMDLSLFISENLEDDSLATPLRIFARADLHLFRNNFTEALAALDSVSTIYPDNSLIDDVDFRKAGIFQKQGKYEEASALLNSIVKDHSWEMLADDALFQLATIYEDKLNRKAEAKELFKKMLTDYPGSIYVVDARTEYRKMEEAESKTETPVFQEKK</sequence>
<dbReference type="Pfam" id="PF13174">
    <property type="entry name" value="TPR_6"/>
    <property type="match status" value="1"/>
</dbReference>
<evidence type="ECO:0000313" key="2">
    <source>
        <dbReference type="EMBL" id="BBE18728.1"/>
    </source>
</evidence>
<dbReference type="AlphaFoldDB" id="A0A5K7SAX1"/>
<proteinExistence type="predicted"/>
<keyword evidence="1" id="KW-0732">Signal</keyword>
<reference evidence="2" key="1">
    <citation type="journal article" date="2020" name="Int. J. Syst. Evol. Microbiol.">
        <title>Aquipluma nitroreducens gen. nov. sp. nov., a novel facultatively anaerobic bacterium isolated from a freshwater lake.</title>
        <authorList>
            <person name="Watanabe M."/>
            <person name="Kojima H."/>
            <person name="Fukui M."/>
        </authorList>
    </citation>
    <scope>NUCLEOTIDE SEQUENCE</scope>
    <source>
        <strain evidence="2">MeG22</strain>
    </source>
</reference>
<feature type="signal peptide" evidence="1">
    <location>
        <begin position="1"/>
        <end position="18"/>
    </location>
</feature>
<protein>
    <submittedName>
        <fullName evidence="2">Secreted protein containing tetratricopeptide repeats</fullName>
    </submittedName>
</protein>